<reference evidence="1" key="1">
    <citation type="submission" date="2023-07" db="EMBL/GenBank/DDBJ databases">
        <title>The genome sequence of Rhodocytophaga aerolata KACC 12507.</title>
        <authorList>
            <person name="Zhang X."/>
        </authorList>
    </citation>
    <scope>NUCLEOTIDE SEQUENCE</scope>
    <source>
        <strain evidence="1">KACC 12507</strain>
    </source>
</reference>
<gene>
    <name evidence="1" type="ORF">Q0590_16575</name>
</gene>
<dbReference type="EMBL" id="JAUKPO010000009">
    <property type="protein sequence ID" value="MDO1447888.1"/>
    <property type="molecule type" value="Genomic_DNA"/>
</dbReference>
<dbReference type="RefSeq" id="WP_302038693.1">
    <property type="nucleotide sequence ID" value="NZ_JAUKPO010000009.1"/>
</dbReference>
<keyword evidence="2" id="KW-1185">Reference proteome</keyword>
<protein>
    <submittedName>
        <fullName evidence="1">Uncharacterized protein</fullName>
    </submittedName>
</protein>
<accession>A0ABT8R706</accession>
<proteinExistence type="predicted"/>
<sequence length="119" mass="13668">MQNSQLPPSETRYDDLIGVVSVNLPEGENLNALAARMAIYDPTRFEAVALRVFIQHLPVVTLYAIDKQMQQQTDEKGKLLVHKFKMEMSFEELFSKFKNLNFTLVTGQHPIENMEVINL</sequence>
<evidence type="ECO:0000313" key="2">
    <source>
        <dbReference type="Proteomes" id="UP001168528"/>
    </source>
</evidence>
<evidence type="ECO:0000313" key="1">
    <source>
        <dbReference type="EMBL" id="MDO1447888.1"/>
    </source>
</evidence>
<dbReference type="Proteomes" id="UP001168528">
    <property type="component" value="Unassembled WGS sequence"/>
</dbReference>
<name>A0ABT8R706_9BACT</name>
<organism evidence="1 2">
    <name type="scientific">Rhodocytophaga aerolata</name>
    <dbReference type="NCBI Taxonomy" id="455078"/>
    <lineage>
        <taxon>Bacteria</taxon>
        <taxon>Pseudomonadati</taxon>
        <taxon>Bacteroidota</taxon>
        <taxon>Cytophagia</taxon>
        <taxon>Cytophagales</taxon>
        <taxon>Rhodocytophagaceae</taxon>
        <taxon>Rhodocytophaga</taxon>
    </lineage>
</organism>
<comment type="caution">
    <text evidence="1">The sequence shown here is derived from an EMBL/GenBank/DDBJ whole genome shotgun (WGS) entry which is preliminary data.</text>
</comment>